<dbReference type="Gene3D" id="1.10.10.10">
    <property type="entry name" value="Winged helix-like DNA-binding domain superfamily/Winged helix DNA-binding domain"/>
    <property type="match status" value="1"/>
</dbReference>
<evidence type="ECO:0000256" key="4">
    <source>
        <dbReference type="ARBA" id="ARBA00023163"/>
    </source>
</evidence>
<keyword evidence="4" id="KW-0804">Transcription</keyword>
<keyword evidence="2" id="KW-0418">Kinase</keyword>
<dbReference type="Pfam" id="PF03861">
    <property type="entry name" value="ANTAR"/>
    <property type="match status" value="1"/>
</dbReference>
<organism evidence="6 7">
    <name type="scientific">Streptomyces liliiviolaceus</name>
    <dbReference type="NCBI Taxonomy" id="2823109"/>
    <lineage>
        <taxon>Bacteria</taxon>
        <taxon>Bacillati</taxon>
        <taxon>Actinomycetota</taxon>
        <taxon>Actinomycetes</taxon>
        <taxon>Kitasatosporales</taxon>
        <taxon>Streptomycetaceae</taxon>
        <taxon>Streptomyces</taxon>
    </lineage>
</organism>
<sequence>MIELPREERLAAAFVDLADTLVREFDVIGFLYTLAEHCVQLLDVTAAGVLLATPGGRLVDVAATDARTRRLETHSIEGEEGPCWDSFRSKKQVTDVPLATPEARARWPRFAPRAVEAGFASVAACPLRLHDQVIGSLDLFRDRPGPLDASQLRLGQALADTATIGVLQVRAVSEQLTVSAQLQSALDSRVVVEQAKGYLAHRLDTDVEEAFVHLRQYARSHHTRLTELARQVMQGTADPALFDRHDR</sequence>
<dbReference type="AlphaFoldDB" id="A0A941BB71"/>
<gene>
    <name evidence="6" type="ORF">J8N05_41475</name>
</gene>
<keyword evidence="3" id="KW-0805">Transcription regulation</keyword>
<name>A0A941BB71_9ACTN</name>
<dbReference type="SUPFAM" id="SSF55781">
    <property type="entry name" value="GAF domain-like"/>
    <property type="match status" value="1"/>
</dbReference>
<dbReference type="InterPro" id="IPR011006">
    <property type="entry name" value="CheY-like_superfamily"/>
</dbReference>
<dbReference type="PROSITE" id="PS50921">
    <property type="entry name" value="ANTAR"/>
    <property type="match status" value="1"/>
</dbReference>
<dbReference type="InterPro" id="IPR005561">
    <property type="entry name" value="ANTAR"/>
</dbReference>
<dbReference type="Gene3D" id="3.30.450.40">
    <property type="match status" value="1"/>
</dbReference>
<dbReference type="InterPro" id="IPR029016">
    <property type="entry name" value="GAF-like_dom_sf"/>
</dbReference>
<dbReference type="InterPro" id="IPR003018">
    <property type="entry name" value="GAF"/>
</dbReference>
<dbReference type="Proteomes" id="UP000677413">
    <property type="component" value="Unassembled WGS sequence"/>
</dbReference>
<dbReference type="RefSeq" id="WP_210892427.1">
    <property type="nucleotide sequence ID" value="NZ_JAGPYQ010000002.1"/>
</dbReference>
<dbReference type="EMBL" id="JAGPYQ010000002">
    <property type="protein sequence ID" value="MBQ0854636.1"/>
    <property type="molecule type" value="Genomic_DNA"/>
</dbReference>
<reference evidence="6 7" key="1">
    <citation type="submission" date="2021-04" db="EMBL/GenBank/DDBJ databases">
        <authorList>
            <person name="Tang X."/>
            <person name="Zhou X."/>
            <person name="Chen X."/>
            <person name="Cernava T."/>
            <person name="Zhang C."/>
        </authorList>
    </citation>
    <scope>NUCLEOTIDE SEQUENCE [LARGE SCALE GENOMIC DNA]</scope>
    <source>
        <strain evidence="6 7">BH-SS-21</strain>
    </source>
</reference>
<evidence type="ECO:0000256" key="3">
    <source>
        <dbReference type="ARBA" id="ARBA00023015"/>
    </source>
</evidence>
<protein>
    <submittedName>
        <fullName evidence="6">GAF and ANTAR domain-containing protein</fullName>
    </submittedName>
</protein>
<evidence type="ECO:0000313" key="6">
    <source>
        <dbReference type="EMBL" id="MBQ0854636.1"/>
    </source>
</evidence>
<keyword evidence="1" id="KW-0808">Transferase</keyword>
<dbReference type="SMART" id="SM01012">
    <property type="entry name" value="ANTAR"/>
    <property type="match status" value="1"/>
</dbReference>
<proteinExistence type="predicted"/>
<dbReference type="PIRSF" id="PIRSF036625">
    <property type="entry name" value="GAF_ANTAR"/>
    <property type="match status" value="1"/>
</dbReference>
<dbReference type="SMART" id="SM00065">
    <property type="entry name" value="GAF"/>
    <property type="match status" value="1"/>
</dbReference>
<evidence type="ECO:0000256" key="2">
    <source>
        <dbReference type="ARBA" id="ARBA00022777"/>
    </source>
</evidence>
<dbReference type="SUPFAM" id="SSF52172">
    <property type="entry name" value="CheY-like"/>
    <property type="match status" value="1"/>
</dbReference>
<evidence type="ECO:0000256" key="1">
    <source>
        <dbReference type="ARBA" id="ARBA00022679"/>
    </source>
</evidence>
<dbReference type="InterPro" id="IPR012074">
    <property type="entry name" value="GAF_ANTAR"/>
</dbReference>
<dbReference type="InterPro" id="IPR036388">
    <property type="entry name" value="WH-like_DNA-bd_sf"/>
</dbReference>
<keyword evidence="7" id="KW-1185">Reference proteome</keyword>
<evidence type="ECO:0000259" key="5">
    <source>
        <dbReference type="PROSITE" id="PS50921"/>
    </source>
</evidence>
<evidence type="ECO:0000313" key="7">
    <source>
        <dbReference type="Proteomes" id="UP000677413"/>
    </source>
</evidence>
<feature type="domain" description="ANTAR" evidence="5">
    <location>
        <begin position="172"/>
        <end position="233"/>
    </location>
</feature>
<dbReference type="GO" id="GO:0003723">
    <property type="term" value="F:RNA binding"/>
    <property type="evidence" value="ECO:0007669"/>
    <property type="project" value="InterPro"/>
</dbReference>
<accession>A0A941BB71</accession>
<dbReference type="Pfam" id="PF13185">
    <property type="entry name" value="GAF_2"/>
    <property type="match status" value="1"/>
</dbReference>
<dbReference type="GO" id="GO:0016301">
    <property type="term" value="F:kinase activity"/>
    <property type="evidence" value="ECO:0007669"/>
    <property type="project" value="UniProtKB-KW"/>
</dbReference>
<comment type="caution">
    <text evidence="6">The sequence shown here is derived from an EMBL/GenBank/DDBJ whole genome shotgun (WGS) entry which is preliminary data.</text>
</comment>